<dbReference type="PRINTS" id="PR01165">
    <property type="entry name" value="CYCOXIDASEI"/>
</dbReference>
<keyword evidence="5 15" id="KW-0679">Respiratory chain</keyword>
<dbReference type="PANTHER" id="PTHR10422">
    <property type="entry name" value="CYTOCHROME C OXIDASE SUBUNIT 1"/>
    <property type="match status" value="1"/>
</dbReference>
<dbReference type="InterPro" id="IPR023615">
    <property type="entry name" value="Cyt_c_Oxase_su1_BS"/>
</dbReference>
<evidence type="ECO:0000313" key="19">
    <source>
        <dbReference type="Proteomes" id="UP000593892"/>
    </source>
</evidence>
<dbReference type="GO" id="GO:0022904">
    <property type="term" value="P:respiratory electron transport chain"/>
    <property type="evidence" value="ECO:0007669"/>
    <property type="project" value="TreeGrafter"/>
</dbReference>
<evidence type="ECO:0000256" key="7">
    <source>
        <dbReference type="ARBA" id="ARBA00022723"/>
    </source>
</evidence>
<comment type="catalytic activity">
    <reaction evidence="14 16">
        <text>4 Fe(II)-[cytochrome c] + O2 + 8 H(+)(in) = 4 Fe(III)-[cytochrome c] + 2 H2O + 4 H(+)(out)</text>
        <dbReference type="Rhea" id="RHEA:11436"/>
        <dbReference type="Rhea" id="RHEA-COMP:10350"/>
        <dbReference type="Rhea" id="RHEA-COMP:14399"/>
        <dbReference type="ChEBI" id="CHEBI:15377"/>
        <dbReference type="ChEBI" id="CHEBI:15378"/>
        <dbReference type="ChEBI" id="CHEBI:15379"/>
        <dbReference type="ChEBI" id="CHEBI:29033"/>
        <dbReference type="ChEBI" id="CHEBI:29034"/>
        <dbReference type="EC" id="7.1.1.9"/>
    </reaction>
</comment>
<comment type="similarity">
    <text evidence="15">Belongs to the heme-copper respiratory oxidase family.</text>
</comment>
<evidence type="ECO:0000256" key="1">
    <source>
        <dbReference type="ARBA" id="ARBA00004141"/>
    </source>
</evidence>
<evidence type="ECO:0000256" key="12">
    <source>
        <dbReference type="ARBA" id="ARBA00023008"/>
    </source>
</evidence>
<comment type="pathway">
    <text evidence="2 16">Energy metabolism; oxidative phosphorylation.</text>
</comment>
<dbReference type="GO" id="GO:0005886">
    <property type="term" value="C:plasma membrane"/>
    <property type="evidence" value="ECO:0007669"/>
    <property type="project" value="UniProtKB-SubCell"/>
</dbReference>
<dbReference type="NCBIfam" id="TIGR02891">
    <property type="entry name" value="CtaD_CoxA"/>
    <property type="match status" value="1"/>
</dbReference>
<comment type="subcellular location">
    <subcellularLocation>
        <location evidence="16">Cell membrane</location>
        <topology evidence="16">Multi-pass membrane protein</topology>
    </subcellularLocation>
    <subcellularLocation>
        <location evidence="1">Membrane</location>
        <topology evidence="1">Multi-pass membrane protein</topology>
    </subcellularLocation>
</comment>
<dbReference type="PROSITE" id="PS50855">
    <property type="entry name" value="COX1"/>
    <property type="match status" value="1"/>
</dbReference>
<evidence type="ECO:0000256" key="9">
    <source>
        <dbReference type="ARBA" id="ARBA00022982"/>
    </source>
</evidence>
<keyword evidence="4 15" id="KW-0349">Heme</keyword>
<evidence type="ECO:0000256" key="13">
    <source>
        <dbReference type="ARBA" id="ARBA00023136"/>
    </source>
</evidence>
<dbReference type="InterPro" id="IPR036927">
    <property type="entry name" value="Cyt_c_oxase-like_su1_sf"/>
</dbReference>
<feature type="transmembrane region" description="Helical" evidence="16">
    <location>
        <begin position="357"/>
        <end position="379"/>
    </location>
</feature>
<feature type="transmembrane region" description="Helical" evidence="16">
    <location>
        <begin position="205"/>
        <end position="228"/>
    </location>
</feature>
<dbReference type="GO" id="GO:0004129">
    <property type="term" value="F:cytochrome-c oxidase activity"/>
    <property type="evidence" value="ECO:0007669"/>
    <property type="project" value="UniProtKB-EC"/>
</dbReference>
<feature type="transmembrane region" description="Helical" evidence="16">
    <location>
        <begin position="427"/>
        <end position="448"/>
    </location>
</feature>
<evidence type="ECO:0000256" key="11">
    <source>
        <dbReference type="ARBA" id="ARBA00023004"/>
    </source>
</evidence>
<dbReference type="RefSeq" id="WP_194451571.1">
    <property type="nucleotide sequence ID" value="NZ_CP063849.1"/>
</dbReference>
<feature type="domain" description="Cytochrome oxidase subunit I profile" evidence="17">
    <location>
        <begin position="29"/>
        <end position="530"/>
    </location>
</feature>
<comment type="caution">
    <text evidence="16">Lacks conserved residue(s) required for the propagation of feature annotation.</text>
</comment>
<keyword evidence="9 15" id="KW-0249">Electron transport</keyword>
<evidence type="ECO:0000256" key="14">
    <source>
        <dbReference type="ARBA" id="ARBA00047816"/>
    </source>
</evidence>
<name>A0A7S7NUD7_PALFE</name>
<keyword evidence="13 16" id="KW-0472">Membrane</keyword>
<dbReference type="Proteomes" id="UP000593892">
    <property type="component" value="Chromosome"/>
</dbReference>
<evidence type="ECO:0000256" key="5">
    <source>
        <dbReference type="ARBA" id="ARBA00022660"/>
    </source>
</evidence>
<feature type="transmembrane region" description="Helical" evidence="16">
    <location>
        <begin position="40"/>
        <end position="62"/>
    </location>
</feature>
<keyword evidence="3 15" id="KW-0813">Transport</keyword>
<evidence type="ECO:0000256" key="6">
    <source>
        <dbReference type="ARBA" id="ARBA00022692"/>
    </source>
</evidence>
<dbReference type="InterPro" id="IPR000883">
    <property type="entry name" value="Cyt_C_Oxase_1"/>
</dbReference>
<feature type="transmembrane region" description="Helical" evidence="16">
    <location>
        <begin position="122"/>
        <end position="144"/>
    </location>
</feature>
<dbReference type="KEGG" id="pfer:IRI77_08120"/>
<dbReference type="UniPathway" id="UPA00705"/>
<evidence type="ECO:0000256" key="15">
    <source>
        <dbReference type="RuleBase" id="RU000370"/>
    </source>
</evidence>
<evidence type="ECO:0000256" key="8">
    <source>
        <dbReference type="ARBA" id="ARBA00022967"/>
    </source>
</evidence>
<feature type="transmembrane region" description="Helical" evidence="16">
    <location>
        <begin position="394"/>
        <end position="415"/>
    </location>
</feature>
<dbReference type="Pfam" id="PF00115">
    <property type="entry name" value="COX1"/>
    <property type="match status" value="1"/>
</dbReference>
<evidence type="ECO:0000256" key="2">
    <source>
        <dbReference type="ARBA" id="ARBA00004673"/>
    </source>
</evidence>
<feature type="transmembrane region" description="Helical" evidence="16">
    <location>
        <begin position="285"/>
        <end position="307"/>
    </location>
</feature>
<dbReference type="SUPFAM" id="SSF81442">
    <property type="entry name" value="Cytochrome c oxidase subunit I-like"/>
    <property type="match status" value="1"/>
</dbReference>
<keyword evidence="8" id="KW-1278">Translocase</keyword>
<dbReference type="InterPro" id="IPR023616">
    <property type="entry name" value="Cyt_c_oxase-like_su1_dom"/>
</dbReference>
<protein>
    <recommendedName>
        <fullName evidence="16">Cytochrome c oxidase subunit 1</fullName>
        <ecNumber evidence="16">7.1.1.9</ecNumber>
    </recommendedName>
</protein>
<dbReference type="PANTHER" id="PTHR10422:SF18">
    <property type="entry name" value="CYTOCHROME C OXIDASE SUBUNIT 1"/>
    <property type="match status" value="1"/>
</dbReference>
<keyword evidence="6 15" id="KW-0812">Transmembrane</keyword>
<organism evidence="18 19">
    <name type="scientific">Paludibaculum fermentans</name>
    <dbReference type="NCBI Taxonomy" id="1473598"/>
    <lineage>
        <taxon>Bacteria</taxon>
        <taxon>Pseudomonadati</taxon>
        <taxon>Acidobacteriota</taxon>
        <taxon>Terriglobia</taxon>
        <taxon>Bryobacterales</taxon>
        <taxon>Bryobacteraceae</taxon>
        <taxon>Paludibaculum</taxon>
    </lineage>
</organism>
<evidence type="ECO:0000313" key="18">
    <source>
        <dbReference type="EMBL" id="QOY89908.1"/>
    </source>
</evidence>
<dbReference type="PROSITE" id="PS00077">
    <property type="entry name" value="COX1_CUB"/>
    <property type="match status" value="1"/>
</dbReference>
<dbReference type="GO" id="GO:0020037">
    <property type="term" value="F:heme binding"/>
    <property type="evidence" value="ECO:0007669"/>
    <property type="project" value="InterPro"/>
</dbReference>
<sequence length="550" mass="60752">MADTLTTHGNGHAAHHGDYLDDPKGLASWLTTVDHKRIGLMYMWSVFFFFLVGGIFALLVRIELLTPKQTIMTAEMYNRVFTLHGAIMVFLVIIPAIPAALGNFALPLLLGAKDVAFPKLNLASLYVYWTGALMAVTTLALGGVDTGWTFYTPYSSTTGGGVTLMVLAAFVLGFSSIFTGVNFIATIHKLRAPGMGWFEMPLFCWGMYSTALIQILATPVLAITLLLLCMERVLSIGIFDPQLGGDPVLFQHFFWFYSHPAVYIMILPAFAVISEVIPTFSKKTIFGYKAIAFSSVAIALLGFLVWAHHMFTAGMSLFAGAIFSFITFFIAIPSAIKVFNWIATMWRGSISLEAPMLHAISFLLIFTIGGLTGLFLAALSTDVHLHDTYFVVSHFHYVMAGSNLIAFLAGIHYWWPKMFGRMYNKRLAAIGAALVFLGFNATFLPQFVLGSRGMPRRYYNYLPEFQSLHVASTIGSWILASGLFLIGAYLLASLRQPKSMVANPWGGRTLEWETDSPPTTHNFEGQPVLQHGPYDYRANPAPVGVEEHIH</sequence>
<keyword evidence="7 16" id="KW-0479">Metal-binding</keyword>
<evidence type="ECO:0000256" key="4">
    <source>
        <dbReference type="ARBA" id="ARBA00022617"/>
    </source>
</evidence>
<feature type="transmembrane region" description="Helical" evidence="16">
    <location>
        <begin position="468"/>
        <end position="492"/>
    </location>
</feature>
<dbReference type="AlphaFoldDB" id="A0A7S7NUD7"/>
<dbReference type="EMBL" id="CP063849">
    <property type="protein sequence ID" value="QOY89908.1"/>
    <property type="molecule type" value="Genomic_DNA"/>
</dbReference>
<evidence type="ECO:0000259" key="17">
    <source>
        <dbReference type="PROSITE" id="PS50855"/>
    </source>
</evidence>
<dbReference type="GO" id="GO:0006119">
    <property type="term" value="P:oxidative phosphorylation"/>
    <property type="evidence" value="ECO:0007669"/>
    <property type="project" value="UniProtKB-UniPathway"/>
</dbReference>
<keyword evidence="11 16" id="KW-0408">Iron</keyword>
<dbReference type="GO" id="GO:0015990">
    <property type="term" value="P:electron transport coupled proton transport"/>
    <property type="evidence" value="ECO:0007669"/>
    <property type="project" value="InterPro"/>
</dbReference>
<keyword evidence="10 16" id="KW-1133">Transmembrane helix</keyword>
<evidence type="ECO:0000256" key="16">
    <source>
        <dbReference type="RuleBase" id="RU363061"/>
    </source>
</evidence>
<proteinExistence type="inferred from homology"/>
<dbReference type="InterPro" id="IPR014241">
    <property type="entry name" value="Cyt_c_oxidase_su1_bac"/>
</dbReference>
<gene>
    <name evidence="18" type="primary">ctaD</name>
    <name evidence="18" type="ORF">IRI77_08120</name>
</gene>
<feature type="transmembrane region" description="Helical" evidence="16">
    <location>
        <begin position="82"/>
        <end position="110"/>
    </location>
</feature>
<reference evidence="18 19" key="1">
    <citation type="submission" date="2020-10" db="EMBL/GenBank/DDBJ databases">
        <title>Complete genome sequence of Paludibaculum fermentans P105T, a facultatively anaerobic acidobacterium capable of dissimilatory Fe(III) reduction.</title>
        <authorList>
            <person name="Dedysh S.N."/>
            <person name="Beletsky A.V."/>
            <person name="Kulichevskaya I.S."/>
            <person name="Mardanov A.V."/>
            <person name="Ravin N.V."/>
        </authorList>
    </citation>
    <scope>NUCLEOTIDE SEQUENCE [LARGE SCALE GENOMIC DNA]</scope>
    <source>
        <strain evidence="18 19">P105</strain>
    </source>
</reference>
<evidence type="ECO:0000256" key="3">
    <source>
        <dbReference type="ARBA" id="ARBA00022448"/>
    </source>
</evidence>
<dbReference type="EC" id="7.1.1.9" evidence="16"/>
<evidence type="ECO:0000256" key="10">
    <source>
        <dbReference type="ARBA" id="ARBA00022989"/>
    </source>
</evidence>
<accession>A0A7S7NUD7</accession>
<keyword evidence="16" id="KW-1003">Cell membrane</keyword>
<dbReference type="Gene3D" id="1.20.210.10">
    <property type="entry name" value="Cytochrome c oxidase-like, subunit I domain"/>
    <property type="match status" value="1"/>
</dbReference>
<feature type="transmembrane region" description="Helical" evidence="16">
    <location>
        <begin position="164"/>
        <end position="185"/>
    </location>
</feature>
<feature type="transmembrane region" description="Helical" evidence="16">
    <location>
        <begin position="313"/>
        <end position="336"/>
    </location>
</feature>
<keyword evidence="19" id="KW-1185">Reference proteome</keyword>
<keyword evidence="12 16" id="KW-0186">Copper</keyword>
<dbReference type="GO" id="GO:0046872">
    <property type="term" value="F:metal ion binding"/>
    <property type="evidence" value="ECO:0007669"/>
    <property type="project" value="UniProtKB-KW"/>
</dbReference>
<comment type="function">
    <text evidence="16">Cytochrome c oxidase is the component of the respiratory chain that catalyzes the reduction of oxygen to water. Subunits 1-3 form the functional core of the enzyme complex. CO I is the catalytic subunit of the enzyme. Electrons originating in cytochrome c are transferred via the copper A center of subunit 2 and heme A of subunit 1 to the bimetallic center formed by heme A3 and copper B.</text>
</comment>